<name>A0ABV6KXX0_9BACI</name>
<dbReference type="PROSITE" id="PS50928">
    <property type="entry name" value="ABC_TM1"/>
    <property type="match status" value="2"/>
</dbReference>
<dbReference type="InterPro" id="IPR000515">
    <property type="entry name" value="MetI-like"/>
</dbReference>
<feature type="transmembrane region" description="Helical" evidence="7">
    <location>
        <begin position="342"/>
        <end position="365"/>
    </location>
</feature>
<keyword evidence="2 7" id="KW-0813">Transport</keyword>
<feature type="transmembrane region" description="Helical" evidence="7">
    <location>
        <begin position="139"/>
        <end position="158"/>
    </location>
</feature>
<feature type="transmembrane region" description="Helical" evidence="7">
    <location>
        <begin position="67"/>
        <end position="92"/>
    </location>
</feature>
<feature type="transmembrane region" description="Helical" evidence="7">
    <location>
        <begin position="12"/>
        <end position="28"/>
    </location>
</feature>
<dbReference type="EMBL" id="JBHLUU010000127">
    <property type="protein sequence ID" value="MFC0478094.1"/>
    <property type="molecule type" value="Genomic_DNA"/>
</dbReference>
<dbReference type="Gene3D" id="1.10.3720.10">
    <property type="entry name" value="MetI-like"/>
    <property type="match status" value="2"/>
</dbReference>
<feature type="transmembrane region" description="Helical" evidence="7">
    <location>
        <begin position="113"/>
        <end position="133"/>
    </location>
</feature>
<evidence type="ECO:0000313" key="9">
    <source>
        <dbReference type="EMBL" id="MFC0478094.1"/>
    </source>
</evidence>
<dbReference type="Proteomes" id="UP001589738">
    <property type="component" value="Unassembled WGS sequence"/>
</dbReference>
<keyword evidence="3" id="KW-1003">Cell membrane</keyword>
<accession>A0ABV6KXX0</accession>
<dbReference type="Pfam" id="PF00528">
    <property type="entry name" value="BPD_transp_1"/>
    <property type="match status" value="2"/>
</dbReference>
<dbReference type="CDD" id="cd06261">
    <property type="entry name" value="TM_PBP2"/>
    <property type="match status" value="2"/>
</dbReference>
<evidence type="ECO:0000256" key="3">
    <source>
        <dbReference type="ARBA" id="ARBA00022475"/>
    </source>
</evidence>
<feature type="transmembrane region" description="Helical" evidence="7">
    <location>
        <begin position="507"/>
        <end position="530"/>
    </location>
</feature>
<evidence type="ECO:0000256" key="4">
    <source>
        <dbReference type="ARBA" id="ARBA00022692"/>
    </source>
</evidence>
<dbReference type="InterPro" id="IPR035906">
    <property type="entry name" value="MetI-like_sf"/>
</dbReference>
<dbReference type="RefSeq" id="WP_340903487.1">
    <property type="nucleotide sequence ID" value="NZ_JBHLUU010000127.1"/>
</dbReference>
<dbReference type="SUPFAM" id="SSF161098">
    <property type="entry name" value="MetI-like"/>
    <property type="match status" value="2"/>
</dbReference>
<proteinExistence type="inferred from homology"/>
<protein>
    <submittedName>
        <fullName evidence="9">PhnE/PtxC family ABC transporter permease</fullName>
    </submittedName>
</protein>
<evidence type="ECO:0000256" key="7">
    <source>
        <dbReference type="RuleBase" id="RU363032"/>
    </source>
</evidence>
<dbReference type="PANTHER" id="PTHR30043">
    <property type="entry name" value="PHOSPHONATES TRANSPORT SYSTEM PERMEASE PROTEIN"/>
    <property type="match status" value="1"/>
</dbReference>
<feature type="transmembrane region" description="Helical" evidence="7">
    <location>
        <begin position="269"/>
        <end position="290"/>
    </location>
</feature>
<feature type="domain" description="ABC transmembrane type-1" evidence="8">
    <location>
        <begin position="67"/>
        <end position="255"/>
    </location>
</feature>
<gene>
    <name evidence="9" type="ORF">ACFFHF_23170</name>
</gene>
<evidence type="ECO:0000313" key="10">
    <source>
        <dbReference type="Proteomes" id="UP001589738"/>
    </source>
</evidence>
<feature type="transmembrane region" description="Helical" evidence="7">
    <location>
        <begin position="481"/>
        <end position="501"/>
    </location>
</feature>
<sequence>MKQSLRFQQKNLLTIILVLVFLWSLHVIDWKEPLLHPGGGATFLQIIEAIIHPDLSPEILLLALNSAWLTITYAVAGMTIAIVIAVVFGVLASGVLQSSQKPFSSLSKSFFRAILGFLRAIHELVWALLFVAAFGLTPYSAILAIAIPYGGILGRIFADMLSDVNNEPIQSLQSTGASRWQLLFYGYIPLVKANMISYTMYRFECAVRSSAVMSFVGLGGLGYQIQLSLDDLNYEEVWTFVLFLMAIVIVIDGWSSQWRSRLAKRSSRFSLLSFFISFALVVGSWMYLYVVEHASLFTLFTDENGQYAKKFFLSLLGVGEESPAFFSAQSWLPILQLTYDTLMMSIMAIGIATIVMLITVVPAARNVANGKLTMSRSPFHWVSFLLIRSSYILSRAVPELIWAMMIIFIFQPGILPGAVALALHNFGILGKLCAEVIEDLDERPIRHLSSSGASHAQILLYGVLPSVLPKFLSFILYRWEVIMRTTIVVGFVGAGGLGQQFKLSMSYFHYSDITLIIFCYLLLVWLADFLSELSRKIAK</sequence>
<feature type="transmembrane region" description="Helical" evidence="7">
    <location>
        <begin position="205"/>
        <end position="225"/>
    </location>
</feature>
<reference evidence="9 10" key="1">
    <citation type="submission" date="2024-09" db="EMBL/GenBank/DDBJ databases">
        <authorList>
            <person name="Sun Q."/>
            <person name="Mori K."/>
        </authorList>
    </citation>
    <scope>NUCLEOTIDE SEQUENCE [LARGE SCALE GENOMIC DNA]</scope>
    <source>
        <strain evidence="9 10">CGMCC 1.9126</strain>
    </source>
</reference>
<feature type="domain" description="ABC transmembrane type-1" evidence="8">
    <location>
        <begin position="338"/>
        <end position="531"/>
    </location>
</feature>
<keyword evidence="4 7" id="KW-0812">Transmembrane</keyword>
<organism evidence="9 10">
    <name type="scientific">Robertmurraya beringensis</name>
    <dbReference type="NCBI Taxonomy" id="641660"/>
    <lineage>
        <taxon>Bacteria</taxon>
        <taxon>Bacillati</taxon>
        <taxon>Bacillota</taxon>
        <taxon>Bacilli</taxon>
        <taxon>Bacillales</taxon>
        <taxon>Bacillaceae</taxon>
        <taxon>Robertmurraya</taxon>
    </lineage>
</organism>
<keyword evidence="10" id="KW-1185">Reference proteome</keyword>
<evidence type="ECO:0000256" key="1">
    <source>
        <dbReference type="ARBA" id="ARBA00004651"/>
    </source>
</evidence>
<keyword evidence="6 7" id="KW-0472">Membrane</keyword>
<comment type="caution">
    <text evidence="9">The sequence shown here is derived from an EMBL/GenBank/DDBJ whole genome shotgun (WGS) entry which is preliminary data.</text>
</comment>
<evidence type="ECO:0000259" key="8">
    <source>
        <dbReference type="PROSITE" id="PS50928"/>
    </source>
</evidence>
<evidence type="ECO:0000256" key="2">
    <source>
        <dbReference type="ARBA" id="ARBA00022448"/>
    </source>
</evidence>
<evidence type="ECO:0000256" key="5">
    <source>
        <dbReference type="ARBA" id="ARBA00022989"/>
    </source>
</evidence>
<feature type="transmembrane region" description="Helical" evidence="7">
    <location>
        <begin position="237"/>
        <end position="257"/>
    </location>
</feature>
<keyword evidence="5 7" id="KW-1133">Transmembrane helix</keyword>
<feature type="transmembrane region" description="Helical" evidence="7">
    <location>
        <begin position="400"/>
        <end position="423"/>
    </location>
</feature>
<dbReference type="PANTHER" id="PTHR30043:SF1">
    <property type="entry name" value="ABC TRANSPORT SYSTEM PERMEASE PROTEIN P69"/>
    <property type="match status" value="1"/>
</dbReference>
<comment type="similarity">
    <text evidence="7">Belongs to the binding-protein-dependent transport system permease family.</text>
</comment>
<comment type="subcellular location">
    <subcellularLocation>
        <location evidence="1 7">Cell membrane</location>
        <topology evidence="1 7">Multi-pass membrane protein</topology>
    </subcellularLocation>
</comment>
<evidence type="ECO:0000256" key="6">
    <source>
        <dbReference type="ARBA" id="ARBA00023136"/>
    </source>
</evidence>